<keyword evidence="1" id="KW-0812">Transmembrane</keyword>
<accession>A0A5D6W884</accession>
<protein>
    <submittedName>
        <fullName evidence="2">Uncharacterized protein</fullName>
    </submittedName>
</protein>
<keyword evidence="1" id="KW-1133">Transmembrane helix</keyword>
<dbReference type="RefSeq" id="WP_149171328.1">
    <property type="nucleotide sequence ID" value="NZ_VTOY01000004.1"/>
</dbReference>
<dbReference type="OrthoDB" id="1667356at2"/>
<feature type="transmembrane region" description="Helical" evidence="1">
    <location>
        <begin position="296"/>
        <end position="326"/>
    </location>
</feature>
<organism evidence="2 3">
    <name type="scientific">Selenomonas ruminis</name>
    <dbReference type="NCBI Taxonomy" id="2593411"/>
    <lineage>
        <taxon>Bacteria</taxon>
        <taxon>Bacillati</taxon>
        <taxon>Bacillota</taxon>
        <taxon>Negativicutes</taxon>
        <taxon>Selenomonadales</taxon>
        <taxon>Selenomonadaceae</taxon>
        <taxon>Selenomonas</taxon>
    </lineage>
</organism>
<name>A0A5D6W884_9FIRM</name>
<keyword evidence="3" id="KW-1185">Reference proteome</keyword>
<evidence type="ECO:0000313" key="3">
    <source>
        <dbReference type="Proteomes" id="UP000323646"/>
    </source>
</evidence>
<comment type="caution">
    <text evidence="2">The sequence shown here is derived from an EMBL/GenBank/DDBJ whole genome shotgun (WGS) entry which is preliminary data.</text>
</comment>
<dbReference type="Proteomes" id="UP000323646">
    <property type="component" value="Unassembled WGS sequence"/>
</dbReference>
<evidence type="ECO:0000256" key="1">
    <source>
        <dbReference type="SAM" id="Phobius"/>
    </source>
</evidence>
<proteinExistence type="predicted"/>
<reference evidence="2 3" key="1">
    <citation type="submission" date="2019-08" db="EMBL/GenBank/DDBJ databases">
        <title>Selenomonas sp. mPRGC5 and Selenomonas sp. mPRGC8 isolated from ruminal fluid of dairy goat (Capra hircus).</title>
        <authorList>
            <person name="Poothong S."/>
            <person name="Nuengjamnong C."/>
            <person name="Tanasupawat S."/>
        </authorList>
    </citation>
    <scope>NUCLEOTIDE SEQUENCE [LARGE SCALE GENOMIC DNA]</scope>
    <source>
        <strain evidence="3">mPRGC5</strain>
    </source>
</reference>
<dbReference type="EMBL" id="VTOY01000004">
    <property type="protein sequence ID" value="TYZ22934.1"/>
    <property type="molecule type" value="Genomic_DNA"/>
</dbReference>
<evidence type="ECO:0000313" key="2">
    <source>
        <dbReference type="EMBL" id="TYZ22934.1"/>
    </source>
</evidence>
<keyword evidence="1" id="KW-0472">Membrane</keyword>
<sequence length="328" mass="32674">MAKKKHVNEAVVSIQQNTRNINHAAKGMRYYQDMGDGLSRLNTMRGGTKGFKGFVMEELEAGNASALGRHTEVINNNGLVDLRHIKTDGTKVLKQMKSGYKPGQIDFSRYKGQTVVIDKGNVNFKALQAAGRKVGVKVVEGHVTDAEAKMLADMMQLESKITGSKNAVISSNLCSSAKQVSAAHSVGLKSAKSGSIAGAGFSLGSNIVSVARGNKTVGEAAGDVAIDTVKAGAIGYSAGAVGSAVASTAIGAAAIETAGAAAAAVSSAPVIGTAITTGVGAVTAASGAISAGTGAALGAIGLGAIAPVAAAAAPFVAAGALLSLFFDD</sequence>
<gene>
    <name evidence="2" type="ORF">FZ040_06865</name>
</gene>
<dbReference type="AlphaFoldDB" id="A0A5D6W884"/>